<dbReference type="Proteomes" id="UP001177140">
    <property type="component" value="Unassembled WGS sequence"/>
</dbReference>
<feature type="non-terminal residue" evidence="1">
    <location>
        <position position="52"/>
    </location>
</feature>
<feature type="non-terminal residue" evidence="1">
    <location>
        <position position="1"/>
    </location>
</feature>
<organism evidence="1 2">
    <name type="scientific">Papaver nudicaule</name>
    <name type="common">Iceland poppy</name>
    <dbReference type="NCBI Taxonomy" id="74823"/>
    <lineage>
        <taxon>Eukaryota</taxon>
        <taxon>Viridiplantae</taxon>
        <taxon>Streptophyta</taxon>
        <taxon>Embryophyta</taxon>
        <taxon>Tracheophyta</taxon>
        <taxon>Spermatophyta</taxon>
        <taxon>Magnoliopsida</taxon>
        <taxon>Ranunculales</taxon>
        <taxon>Papaveraceae</taxon>
        <taxon>Papaveroideae</taxon>
        <taxon>Papaver</taxon>
    </lineage>
</organism>
<comment type="caution">
    <text evidence="1">The sequence shown here is derived from an EMBL/GenBank/DDBJ whole genome shotgun (WGS) entry which is preliminary data.</text>
</comment>
<dbReference type="EMBL" id="JAJJMA010154136">
    <property type="protein sequence ID" value="MCL7035193.1"/>
    <property type="molecule type" value="Genomic_DNA"/>
</dbReference>
<proteinExistence type="predicted"/>
<reference evidence="1" key="1">
    <citation type="submission" date="2022-03" db="EMBL/GenBank/DDBJ databases">
        <title>A functionally conserved STORR gene fusion in Papaver species that diverged 16.8 million years ago.</title>
        <authorList>
            <person name="Catania T."/>
        </authorList>
    </citation>
    <scope>NUCLEOTIDE SEQUENCE</scope>
    <source>
        <strain evidence="1">S-191538</strain>
    </source>
</reference>
<evidence type="ECO:0000313" key="1">
    <source>
        <dbReference type="EMBL" id="MCL7035193.1"/>
    </source>
</evidence>
<sequence>TRLSRNLGIQLGRLIAQHGSQHKVLHHELERKAVEAHDRVSESKWIHSEALE</sequence>
<dbReference type="AlphaFoldDB" id="A0AA41VBS4"/>
<gene>
    <name evidence="1" type="ORF">MKW94_003783</name>
</gene>
<keyword evidence="2" id="KW-1185">Reference proteome</keyword>
<accession>A0AA41VBS4</accession>
<protein>
    <submittedName>
        <fullName evidence="1">Uncharacterized protein</fullName>
    </submittedName>
</protein>
<name>A0AA41VBS4_PAPNU</name>
<evidence type="ECO:0000313" key="2">
    <source>
        <dbReference type="Proteomes" id="UP001177140"/>
    </source>
</evidence>